<dbReference type="EMBL" id="QDFR01000013">
    <property type="protein sequence ID" value="PVE50157.1"/>
    <property type="molecule type" value="Genomic_DNA"/>
</dbReference>
<comment type="caution">
    <text evidence="4">The sequence shown here is derived from an EMBL/GenBank/DDBJ whole genome shotgun (WGS) entry which is preliminary data.</text>
</comment>
<reference evidence="4 5" key="1">
    <citation type="submission" date="2018-04" db="EMBL/GenBank/DDBJ databases">
        <authorList>
            <person name="Hagen T."/>
        </authorList>
    </citation>
    <scope>NUCLEOTIDE SEQUENCE [LARGE SCALE GENOMIC DNA]</scope>
    <source>
        <strain evidence="4 5">TPD7009</strain>
    </source>
</reference>
<dbReference type="Gene3D" id="2.60.40.2500">
    <property type="match status" value="1"/>
</dbReference>
<name>A0AA92H7H4_RHIRH</name>
<dbReference type="InterPro" id="IPR010258">
    <property type="entry name" value="Conjugal_tfr_TrbG/VirB9/CagX"/>
</dbReference>
<proteinExistence type="inferred from homology"/>
<dbReference type="CDD" id="cd06911">
    <property type="entry name" value="VirB9_CagX_TrbG"/>
    <property type="match status" value="1"/>
</dbReference>
<sequence>MMRLDKAFLLACVLTAVAGAARSEIQPRSVQTDERIRTVPFQRDNIVYLAGMMGVSTMIVFNEDERIATVAMGDTVGWQAVPDQSKQFLFIKPLEPNAVTNMNVVTTKRVYTFMLTGAKPGNTRTAVIKLRFSYPEDAGNAKLLAAAKENAAMPNLKAALANPNGLNYDYGYRGAVDNRPTSVFDDGKKTFFQFSGELPAFFAVKADGRETLVNFRQEGDYIVIDKVSAQWTLRNGDVVTCVFKMKKTTQNPVVMVGSDHHGASHER</sequence>
<dbReference type="Proteomes" id="UP000244335">
    <property type="component" value="Unassembled WGS sequence"/>
</dbReference>
<dbReference type="AlphaFoldDB" id="A0AA92H7H4"/>
<protein>
    <submittedName>
        <fullName evidence="4">Conjugal transfer protein</fullName>
    </submittedName>
</protein>
<feature type="chain" id="PRO_5041664353" evidence="3">
    <location>
        <begin position="21"/>
        <end position="267"/>
    </location>
</feature>
<evidence type="ECO:0000313" key="5">
    <source>
        <dbReference type="Proteomes" id="UP000244335"/>
    </source>
</evidence>
<organism evidence="4 5">
    <name type="scientific">Rhizobium rhizogenes</name>
    <name type="common">Agrobacterium rhizogenes</name>
    <dbReference type="NCBI Taxonomy" id="359"/>
    <lineage>
        <taxon>Bacteria</taxon>
        <taxon>Pseudomonadati</taxon>
        <taxon>Pseudomonadota</taxon>
        <taxon>Alphaproteobacteria</taxon>
        <taxon>Hyphomicrobiales</taxon>
        <taxon>Rhizobiaceae</taxon>
        <taxon>Rhizobium/Agrobacterium group</taxon>
        <taxon>Rhizobium</taxon>
    </lineage>
</organism>
<evidence type="ECO:0000313" key="4">
    <source>
        <dbReference type="EMBL" id="PVE50157.1"/>
    </source>
</evidence>
<comment type="similarity">
    <text evidence="1">Belongs to the TrbG/VirB9 family.</text>
</comment>
<evidence type="ECO:0000256" key="1">
    <source>
        <dbReference type="ARBA" id="ARBA00006135"/>
    </source>
</evidence>
<evidence type="ECO:0000256" key="3">
    <source>
        <dbReference type="SAM" id="SignalP"/>
    </source>
</evidence>
<accession>A0AA92H7H4</accession>
<dbReference type="InterPro" id="IPR038161">
    <property type="entry name" value="VirB9/CagX/TrbG_C_sf"/>
</dbReference>
<gene>
    <name evidence="4" type="ORF">DC430_22510</name>
</gene>
<dbReference type="GeneID" id="301040979"/>
<dbReference type="InterPro" id="IPR033645">
    <property type="entry name" value="VirB9/CagX/TrbG_C"/>
</dbReference>
<dbReference type="Pfam" id="PF03524">
    <property type="entry name" value="CagX"/>
    <property type="match status" value="1"/>
</dbReference>
<feature type="signal peptide" evidence="3">
    <location>
        <begin position="1"/>
        <end position="20"/>
    </location>
</feature>
<dbReference type="RefSeq" id="WP_111850909.1">
    <property type="nucleotide sequence ID" value="NZ_QDFR01000013.1"/>
</dbReference>
<keyword evidence="2 3" id="KW-0732">Signal</keyword>
<evidence type="ECO:0000256" key="2">
    <source>
        <dbReference type="ARBA" id="ARBA00022729"/>
    </source>
</evidence>